<reference evidence="5" key="1">
    <citation type="submission" date="2016-11" db="UniProtKB">
        <authorList>
            <consortium name="WormBaseParasite"/>
        </authorList>
    </citation>
    <scope>IDENTIFICATION</scope>
</reference>
<dbReference type="Proteomes" id="UP000095287">
    <property type="component" value="Unplaced"/>
</dbReference>
<dbReference type="AlphaFoldDB" id="A0A1I7XYG9"/>
<dbReference type="GO" id="GO:0006366">
    <property type="term" value="P:transcription by RNA polymerase II"/>
    <property type="evidence" value="ECO:0007669"/>
    <property type="project" value="TreeGrafter"/>
</dbReference>
<dbReference type="Pfam" id="PF03871">
    <property type="entry name" value="RNA_pol_Rpb5_N"/>
    <property type="match status" value="1"/>
</dbReference>
<dbReference type="PANTHER" id="PTHR10535:SF0">
    <property type="entry name" value="DNA-DIRECTED RNA POLYMERASES I, II, AND III SUBUNIT RPABC1"/>
    <property type="match status" value="1"/>
</dbReference>
<feature type="domain" description="RNA polymerase Rpb5 N-terminal" evidence="3">
    <location>
        <begin position="24"/>
        <end position="113"/>
    </location>
</feature>
<dbReference type="GO" id="GO:0006362">
    <property type="term" value="P:transcription elongation by RNA polymerase I"/>
    <property type="evidence" value="ECO:0007669"/>
    <property type="project" value="TreeGrafter"/>
</dbReference>
<dbReference type="PANTHER" id="PTHR10535">
    <property type="entry name" value="DNA-DIRECTED RNA POLYMERASES I, II, AND III SUBUNIT RPABC1"/>
    <property type="match status" value="1"/>
</dbReference>
<keyword evidence="2" id="KW-0804">Transcription</keyword>
<evidence type="ECO:0000313" key="4">
    <source>
        <dbReference type="Proteomes" id="UP000095287"/>
    </source>
</evidence>
<accession>A0A1I7XYG9</accession>
<name>A0A1I7XYG9_9BILA</name>
<dbReference type="FunFam" id="3.40.1340.10:FF:000001">
    <property type="entry name" value="DNA-directed RNA polymerases I, II, and III subunit RPABC1"/>
    <property type="match status" value="1"/>
</dbReference>
<organism evidence="4 5">
    <name type="scientific">Steinernema glaseri</name>
    <dbReference type="NCBI Taxonomy" id="37863"/>
    <lineage>
        <taxon>Eukaryota</taxon>
        <taxon>Metazoa</taxon>
        <taxon>Ecdysozoa</taxon>
        <taxon>Nematoda</taxon>
        <taxon>Chromadorea</taxon>
        <taxon>Rhabditida</taxon>
        <taxon>Tylenchina</taxon>
        <taxon>Panagrolaimomorpha</taxon>
        <taxon>Strongyloidoidea</taxon>
        <taxon>Steinernematidae</taxon>
        <taxon>Steinernema</taxon>
    </lineage>
</organism>
<proteinExistence type="predicted"/>
<dbReference type="InterPro" id="IPR005571">
    <property type="entry name" value="RNA_pol_Rpb5_N"/>
</dbReference>
<evidence type="ECO:0000313" key="5">
    <source>
        <dbReference type="WBParaSite" id="L893_g10893.t1"/>
    </source>
</evidence>
<dbReference type="GO" id="GO:0042797">
    <property type="term" value="P:tRNA transcription by RNA polymerase III"/>
    <property type="evidence" value="ECO:0007669"/>
    <property type="project" value="TreeGrafter"/>
</dbReference>
<keyword evidence="2" id="KW-0240">DNA-directed RNA polymerase</keyword>
<dbReference type="Gene3D" id="3.40.1340.10">
    <property type="entry name" value="RNA polymerase, Rpb5, N-terminal domain"/>
    <property type="match status" value="1"/>
</dbReference>
<dbReference type="InterPro" id="IPR036710">
    <property type="entry name" value="RNA_pol_Rpb5_N_sf"/>
</dbReference>
<dbReference type="GO" id="GO:0005736">
    <property type="term" value="C:RNA polymerase I complex"/>
    <property type="evidence" value="ECO:0007669"/>
    <property type="project" value="TreeGrafter"/>
</dbReference>
<dbReference type="GO" id="GO:0005665">
    <property type="term" value="C:RNA polymerase II, core complex"/>
    <property type="evidence" value="ECO:0007669"/>
    <property type="project" value="TreeGrafter"/>
</dbReference>
<dbReference type="GO" id="GO:0005666">
    <property type="term" value="C:RNA polymerase III complex"/>
    <property type="evidence" value="ECO:0007669"/>
    <property type="project" value="TreeGrafter"/>
</dbReference>
<sequence>MYYGIFEKIPLVGRIALDMADDDLEIYKLWRVRKTCMQMCHDRGYLVTQEELDQPLESFIELHGDKPSQGRPSRNDLTVLVAHTDDPTDQLFVFFPEEPKIGIKTIKAICQQM</sequence>
<dbReference type="InterPro" id="IPR014381">
    <property type="entry name" value="Arch_Rpo5/euc_Rpb5"/>
</dbReference>
<dbReference type="GO" id="GO:0003899">
    <property type="term" value="F:DNA-directed RNA polymerase activity"/>
    <property type="evidence" value="ECO:0007669"/>
    <property type="project" value="InterPro"/>
</dbReference>
<dbReference type="SUPFAM" id="SSF53036">
    <property type="entry name" value="Eukaryotic RPB5 N-terminal domain"/>
    <property type="match status" value="1"/>
</dbReference>
<keyword evidence="4" id="KW-1185">Reference proteome</keyword>
<evidence type="ECO:0000259" key="3">
    <source>
        <dbReference type="Pfam" id="PF03871"/>
    </source>
</evidence>
<dbReference type="WBParaSite" id="L893_g10893.t1">
    <property type="protein sequence ID" value="L893_g10893.t1"/>
    <property type="gene ID" value="L893_g10893"/>
</dbReference>
<evidence type="ECO:0000256" key="2">
    <source>
        <dbReference type="ARBA" id="ARBA00022478"/>
    </source>
</evidence>
<evidence type="ECO:0000256" key="1">
    <source>
        <dbReference type="ARBA" id="ARBA00020809"/>
    </source>
</evidence>
<dbReference type="GO" id="GO:0003677">
    <property type="term" value="F:DNA binding"/>
    <property type="evidence" value="ECO:0007669"/>
    <property type="project" value="InterPro"/>
</dbReference>
<protein>
    <recommendedName>
        <fullName evidence="1">DNA-directed RNA polymerases I, II, and III subunit RPABC1</fullName>
    </recommendedName>
</protein>